<accession>A0A9Q0QNQ0</accession>
<keyword evidence="11" id="KW-1185">Reference proteome</keyword>
<dbReference type="PROSITE" id="PS50005">
    <property type="entry name" value="TPR"/>
    <property type="match status" value="1"/>
</dbReference>
<evidence type="ECO:0000256" key="6">
    <source>
        <dbReference type="ARBA" id="ARBA00023242"/>
    </source>
</evidence>
<dbReference type="PANTHER" id="PTHR47684:SF1">
    <property type="entry name" value="PROTEIN TONSOKU"/>
    <property type="match status" value="1"/>
</dbReference>
<dbReference type="GO" id="GO:0040029">
    <property type="term" value="P:epigenetic regulation of gene expression"/>
    <property type="evidence" value="ECO:0007669"/>
    <property type="project" value="InterPro"/>
</dbReference>
<sequence>MGRDDGQLIQAKRAYKHASAEGNHQEEARWANVIGDILKSRGEYVEALKWLRIDYDVSVKYLPEKQLLPTCQSLGEVYLRLEHFEDALVYQKKHLELAKDIDDLIEQQRATTQLGRTYHEMFLKSDVDIYSLRNAKKYFTAAMKFARMLKEDPSSRNSSSFLKEYIDAHNNLGMLEKDLDNFEEAEKYFIEGLRICDEEEVVEDDDARSRLHHNLGSLYTELRMWDKARAHIEKDIIICQRIDHCQGEAKGYINLGELHYRVQKYAEATMCYQKALNIAKSMEDEDALVEQISQNIKTVKEAITVMDDMKSEEQNLKKVSRAMTTARGTPSERKCLLNQIACLDRLIEKASIILAWLKHREFAKRKKRVAGELCDKEKLGDSFLDIGESYQKLRNFNKALKWCMRSLEAYQSIGNLEGQALAKINIGDVLDSSGDWNGAQKMFEEAFRIAVQANRPSVQISALENMHYCHMIRFGNIEEARRLQLKIDSLKQATKMEEQNMERDCCSETATEGDDGSTDAMSHACHSPKISEATSKISKPLTMVEEFNDDVPLISLLQSTRNLSRKNTAEQKRTSVSMDPIEALPKGLIRSIGSQEPVVSRKRVRVVLSDDESDEHDEIQYSRGRHNKCPVENVATSYKSRETDALNGSVRNFQDFSLLMSSKDVLSVCTPVNLDASTCSGKSWSPEVVALNSRGLRSSSAEEVADGSNFAVSSSKTNYHDSDNLQQKQNGADLHIHGSNNGYGQHIIFKIDGHMVRVDANSWMEDNMPTVECLKVEVACLYYLQLPEEKRARGLLPVIRHMKYGGKILKSLDADETFKDLIWGKGWIEVAIDGWVHKRLMKLYIDCCNKLSDATNMKLLKKLYNLEVSDDEVIVTDCEMQDITIAPLLDALREQKTIAMLDLSHNLLGNETMEKLKQIFISSDQKYGGLTLDLHCNRFGPTALFQILECPVLVARLEVLNFSGNRLTDSCASYLSTILKNCKALYSLNIESCSITSRTIQKVADALDAESVLAQISLGNNNPICGNAMVNLLDKLAGLKRFSELNLNGIKLSKSAVDSLCQLAKTSCLSGLMLGATSMGVEGALQLTAALFSGSQELMKLDLSYCGLKSHYFIRFCAEFTSISSIVELNLGGNSPGPEGVNALLSLLTNPECCLKVLVLNKCHLGLVGVLQIIEAIADNGSIEELNLSENADLDKGSTLEYDVTAQGALKFVEPGLNAPEEVGQQGSCAVNVESNILEVDGSEDGPIRQDPILSGYDDSCTSSCPKISPFVDCEFIQELTKAISMAKQLQILDLSNNGFPVQVTETLYSVWSSSRCSGSASRHIENETVHFSVERKHCCRVKDCCRRG</sequence>
<dbReference type="SMART" id="SM00028">
    <property type="entry name" value="TPR"/>
    <property type="match status" value="6"/>
</dbReference>
<dbReference type="GO" id="GO:0005654">
    <property type="term" value="C:nucleoplasm"/>
    <property type="evidence" value="ECO:0007669"/>
    <property type="project" value="UniProtKB-SubCell"/>
</dbReference>
<comment type="similarity">
    <text evidence="2">Belongs to the Tonsoku family.</text>
</comment>
<evidence type="ECO:0000256" key="1">
    <source>
        <dbReference type="ARBA" id="ARBA00004642"/>
    </source>
</evidence>
<reference evidence="10" key="1">
    <citation type="journal article" date="2023" name="Plant J.">
        <title>The genome of the king protea, Protea cynaroides.</title>
        <authorList>
            <person name="Chang J."/>
            <person name="Duong T.A."/>
            <person name="Schoeman C."/>
            <person name="Ma X."/>
            <person name="Roodt D."/>
            <person name="Barker N."/>
            <person name="Li Z."/>
            <person name="Van de Peer Y."/>
            <person name="Mizrachi E."/>
        </authorList>
    </citation>
    <scope>NUCLEOTIDE SEQUENCE</scope>
    <source>
        <tissue evidence="10">Young leaves</tissue>
    </source>
</reference>
<dbReference type="SUPFAM" id="SSF52047">
    <property type="entry name" value="RNI-like"/>
    <property type="match status" value="1"/>
</dbReference>
<evidence type="ECO:0000256" key="7">
    <source>
        <dbReference type="ARBA" id="ARBA00069409"/>
    </source>
</evidence>
<keyword evidence="8" id="KW-0802">TPR repeat</keyword>
<comment type="caution">
    <text evidence="10">The sequence shown here is derived from an EMBL/GenBank/DDBJ whole genome shotgun (WGS) entry which is preliminary data.</text>
</comment>
<evidence type="ECO:0000256" key="5">
    <source>
        <dbReference type="ARBA" id="ARBA00022853"/>
    </source>
</evidence>
<feature type="region of interest" description="Disordered" evidence="9">
    <location>
        <begin position="501"/>
        <end position="524"/>
    </location>
</feature>
<dbReference type="Pfam" id="PF13374">
    <property type="entry name" value="TPR_10"/>
    <property type="match status" value="1"/>
</dbReference>
<dbReference type="GO" id="GO:0009933">
    <property type="term" value="P:meristem structural organization"/>
    <property type="evidence" value="ECO:0007669"/>
    <property type="project" value="InterPro"/>
</dbReference>
<dbReference type="SUPFAM" id="SSF48452">
    <property type="entry name" value="TPR-like"/>
    <property type="match status" value="3"/>
</dbReference>
<dbReference type="Gene3D" id="1.25.40.10">
    <property type="entry name" value="Tetratricopeptide repeat domain"/>
    <property type="match status" value="2"/>
</dbReference>
<dbReference type="Pfam" id="PF13424">
    <property type="entry name" value="TPR_12"/>
    <property type="match status" value="2"/>
</dbReference>
<dbReference type="FunFam" id="3.80.10.10:FF:000500">
    <property type="entry name" value="Protein TONSOKU"/>
    <property type="match status" value="1"/>
</dbReference>
<evidence type="ECO:0000256" key="8">
    <source>
        <dbReference type="PROSITE-ProRule" id="PRU00339"/>
    </source>
</evidence>
<evidence type="ECO:0000256" key="2">
    <source>
        <dbReference type="ARBA" id="ARBA00010999"/>
    </source>
</evidence>
<dbReference type="InterPro" id="IPR032675">
    <property type="entry name" value="LRR_dom_sf"/>
</dbReference>
<evidence type="ECO:0000313" key="11">
    <source>
        <dbReference type="Proteomes" id="UP001141806"/>
    </source>
</evidence>
<dbReference type="GO" id="GO:0072423">
    <property type="term" value="P:response to DNA damage checkpoint signaling"/>
    <property type="evidence" value="ECO:0007669"/>
    <property type="project" value="InterPro"/>
</dbReference>
<dbReference type="GO" id="GO:0042393">
    <property type="term" value="F:histone binding"/>
    <property type="evidence" value="ECO:0007669"/>
    <property type="project" value="UniProtKB-ARBA"/>
</dbReference>
<gene>
    <name evidence="10" type="ORF">NE237_017953</name>
</gene>
<proteinExistence type="inferred from homology"/>
<keyword evidence="6" id="KW-0539">Nucleus</keyword>
<protein>
    <recommendedName>
        <fullName evidence="7">Protein TONSOKU</fullName>
    </recommendedName>
</protein>
<name>A0A9Q0QNQ0_9MAGN</name>
<evidence type="ECO:0000256" key="3">
    <source>
        <dbReference type="ARBA" id="ARBA00022614"/>
    </source>
</evidence>
<dbReference type="OrthoDB" id="626167at2759"/>
<comment type="subcellular location">
    <subcellularLocation>
        <location evidence="1">Nucleus</location>
        <location evidence="1">Nucleoplasm</location>
    </subcellularLocation>
</comment>
<organism evidence="10 11">
    <name type="scientific">Protea cynaroides</name>
    <dbReference type="NCBI Taxonomy" id="273540"/>
    <lineage>
        <taxon>Eukaryota</taxon>
        <taxon>Viridiplantae</taxon>
        <taxon>Streptophyta</taxon>
        <taxon>Embryophyta</taxon>
        <taxon>Tracheophyta</taxon>
        <taxon>Spermatophyta</taxon>
        <taxon>Magnoliopsida</taxon>
        <taxon>Proteales</taxon>
        <taxon>Proteaceae</taxon>
        <taxon>Protea</taxon>
    </lineage>
</organism>
<evidence type="ECO:0000256" key="4">
    <source>
        <dbReference type="ARBA" id="ARBA00022737"/>
    </source>
</evidence>
<keyword evidence="4" id="KW-0677">Repeat</keyword>
<dbReference type="InterPro" id="IPR011990">
    <property type="entry name" value="TPR-like_helical_dom_sf"/>
</dbReference>
<evidence type="ECO:0000256" key="9">
    <source>
        <dbReference type="SAM" id="MobiDB-lite"/>
    </source>
</evidence>
<keyword evidence="3" id="KW-0433">Leucine-rich repeat</keyword>
<dbReference type="Gene3D" id="3.80.10.10">
    <property type="entry name" value="Ribonuclease Inhibitor"/>
    <property type="match status" value="1"/>
</dbReference>
<dbReference type="PANTHER" id="PTHR47684">
    <property type="entry name" value="PROTEIN TONSOKU"/>
    <property type="match status" value="1"/>
</dbReference>
<dbReference type="FunFam" id="1.25.40.10:FF:000961">
    <property type="entry name" value="Protein TONSOKU"/>
    <property type="match status" value="1"/>
</dbReference>
<dbReference type="SMART" id="SM00368">
    <property type="entry name" value="LRR_RI"/>
    <property type="match status" value="5"/>
</dbReference>
<dbReference type="InterPro" id="IPR019734">
    <property type="entry name" value="TPR_rpt"/>
</dbReference>
<dbReference type="EMBL" id="JAMYWD010000007">
    <property type="protein sequence ID" value="KAJ4966104.1"/>
    <property type="molecule type" value="Genomic_DNA"/>
</dbReference>
<keyword evidence="5" id="KW-0156">Chromatin regulator</keyword>
<dbReference type="InterPro" id="IPR044227">
    <property type="entry name" value="TONSOKU"/>
</dbReference>
<evidence type="ECO:0000313" key="10">
    <source>
        <dbReference type="EMBL" id="KAJ4966104.1"/>
    </source>
</evidence>
<feature type="repeat" description="TPR" evidence="8">
    <location>
        <begin position="249"/>
        <end position="282"/>
    </location>
</feature>
<dbReference type="Proteomes" id="UP001141806">
    <property type="component" value="Unassembled WGS sequence"/>
</dbReference>